<dbReference type="InterPro" id="IPR026960">
    <property type="entry name" value="RVT-Znf"/>
</dbReference>
<proteinExistence type="predicted"/>
<sequence>MSAMQFPIGAVECFNKKRRAFMWSGQEKTTGAQCLIAWDRVCQSKENGGLGIKQLGMQNQCLLLKLIHRLFHPGDSSWAAWAREQVSLTTLEGDVDGDHWTALRSLLPVYQSITTVQIGNGRSTAFWEDNWLDDCALNVSYPALFTHVCRPGASVHDVLEHGLRHFLVPRLSTVASNELAALEALLTNITLTNDEDERVCPLAAPNGQLKSAPLYKLAMQNEGEPCNFFEFVWHNRAPPRIQFFAWLLVHGRIQCKTNLLTKHVVDNDVCDICHSSAETPDHIISQCPFAASFWERIGFSAHNMPQVAELWTVSLPAHILRQHSDTFLLLCCWQLWKHRHDVVFRHMDPSLPRLLRSCRDEAMLWRCRLPIHDRGVVDNWCVMFQM</sequence>
<feature type="non-terminal residue" evidence="2">
    <location>
        <position position="1"/>
    </location>
</feature>
<gene>
    <name evidence="2" type="ORF">EJB05_11558</name>
</gene>
<feature type="domain" description="Reverse transcriptase zinc-binding" evidence="1">
    <location>
        <begin position="213"/>
        <end position="294"/>
    </location>
</feature>
<dbReference type="Pfam" id="PF13966">
    <property type="entry name" value="zf-RVT"/>
    <property type="match status" value="1"/>
</dbReference>
<protein>
    <recommendedName>
        <fullName evidence="1">Reverse transcriptase zinc-binding domain-containing protein</fullName>
    </recommendedName>
</protein>
<reference evidence="2 3" key="1">
    <citation type="journal article" date="2019" name="Sci. Rep.">
        <title>A high-quality genome of Eragrostis curvula grass provides insights into Poaceae evolution and supports new strategies to enhance forage quality.</title>
        <authorList>
            <person name="Carballo J."/>
            <person name="Santos B.A.C.M."/>
            <person name="Zappacosta D."/>
            <person name="Garbus I."/>
            <person name="Selva J.P."/>
            <person name="Gallo C.A."/>
            <person name="Diaz A."/>
            <person name="Albertini E."/>
            <person name="Caccamo M."/>
            <person name="Echenique V."/>
        </authorList>
    </citation>
    <scope>NUCLEOTIDE SEQUENCE [LARGE SCALE GENOMIC DNA]</scope>
    <source>
        <strain evidence="3">cv. Victoria</strain>
        <tissue evidence="2">Leaf</tissue>
    </source>
</reference>
<evidence type="ECO:0000259" key="1">
    <source>
        <dbReference type="Pfam" id="PF13966"/>
    </source>
</evidence>
<evidence type="ECO:0000313" key="2">
    <source>
        <dbReference type="EMBL" id="TVU38201.1"/>
    </source>
</evidence>
<keyword evidence="3" id="KW-1185">Reference proteome</keyword>
<organism evidence="2 3">
    <name type="scientific">Eragrostis curvula</name>
    <name type="common">weeping love grass</name>
    <dbReference type="NCBI Taxonomy" id="38414"/>
    <lineage>
        <taxon>Eukaryota</taxon>
        <taxon>Viridiplantae</taxon>
        <taxon>Streptophyta</taxon>
        <taxon>Embryophyta</taxon>
        <taxon>Tracheophyta</taxon>
        <taxon>Spermatophyta</taxon>
        <taxon>Magnoliopsida</taxon>
        <taxon>Liliopsida</taxon>
        <taxon>Poales</taxon>
        <taxon>Poaceae</taxon>
        <taxon>PACMAD clade</taxon>
        <taxon>Chloridoideae</taxon>
        <taxon>Eragrostideae</taxon>
        <taxon>Eragrostidinae</taxon>
        <taxon>Eragrostis</taxon>
    </lineage>
</organism>
<dbReference type="Proteomes" id="UP000324897">
    <property type="component" value="Chromosome 4"/>
</dbReference>
<evidence type="ECO:0000313" key="3">
    <source>
        <dbReference type="Proteomes" id="UP000324897"/>
    </source>
</evidence>
<dbReference type="PANTHER" id="PTHR33116:SF78">
    <property type="entry name" value="OS12G0587133 PROTEIN"/>
    <property type="match status" value="1"/>
</dbReference>
<dbReference type="Gramene" id="TVU38201">
    <property type="protein sequence ID" value="TVU38201"/>
    <property type="gene ID" value="EJB05_11558"/>
</dbReference>
<dbReference type="EMBL" id="RWGY01000007">
    <property type="protein sequence ID" value="TVU38201.1"/>
    <property type="molecule type" value="Genomic_DNA"/>
</dbReference>
<accession>A0A5J9VRK8</accession>
<dbReference type="AlphaFoldDB" id="A0A5J9VRK8"/>
<dbReference type="PANTHER" id="PTHR33116">
    <property type="entry name" value="REVERSE TRANSCRIPTASE ZINC-BINDING DOMAIN-CONTAINING PROTEIN-RELATED-RELATED"/>
    <property type="match status" value="1"/>
</dbReference>
<comment type="caution">
    <text evidence="2">The sequence shown here is derived from an EMBL/GenBank/DDBJ whole genome shotgun (WGS) entry which is preliminary data.</text>
</comment>
<name>A0A5J9VRK8_9POAL</name>
<dbReference type="OrthoDB" id="690234at2759"/>